<accession>A0A2V5I5Z7</accession>
<evidence type="ECO:0000313" key="3">
    <source>
        <dbReference type="Proteomes" id="UP000248817"/>
    </source>
</evidence>
<dbReference type="Proteomes" id="UP000248817">
    <property type="component" value="Unassembled WGS sequence"/>
</dbReference>
<proteinExistence type="predicted"/>
<evidence type="ECO:0000256" key="1">
    <source>
        <dbReference type="SAM" id="Phobius"/>
    </source>
</evidence>
<feature type="transmembrane region" description="Helical" evidence="1">
    <location>
        <begin position="37"/>
        <end position="58"/>
    </location>
</feature>
<keyword evidence="1" id="KW-1133">Transmembrane helix</keyword>
<dbReference type="AlphaFoldDB" id="A0A2V5I5Z7"/>
<sequence>MSVADSVTSATEAVVSAAAEAATKAVEDAGSASNDRIALWAALAIIIALCFAGLYHCVRKTDFKGGDSGDMGGCGGGGGGWGGAHRLAERGQLCCQNLLLGGEQRGRGGREWLTGPNFTGVSPGSSWGGISGVDASTFAGNKGQRGPSLWLPWAVLYRYPPESSRPPKSSVRLRVLGTSRSRPLMRQCGVFLYQGSLFGSIRLNESHSRHKVPVVVLHLDGIHQFDQHIINNSFFVGFSYLQARIPA</sequence>
<keyword evidence="1" id="KW-0472">Membrane</keyword>
<protein>
    <submittedName>
        <fullName evidence="2">Uncharacterized protein</fullName>
    </submittedName>
</protein>
<reference evidence="2 3" key="1">
    <citation type="submission" date="2018-02" db="EMBL/GenBank/DDBJ databases">
        <title>The genomes of Aspergillus section Nigri reveals drivers in fungal speciation.</title>
        <authorList>
            <consortium name="DOE Joint Genome Institute"/>
            <person name="Vesth T.C."/>
            <person name="Nybo J."/>
            <person name="Theobald S."/>
            <person name="Brandl J."/>
            <person name="Frisvad J.C."/>
            <person name="Nielsen K.F."/>
            <person name="Lyhne E.K."/>
            <person name="Kogle M.E."/>
            <person name="Kuo A."/>
            <person name="Riley R."/>
            <person name="Clum A."/>
            <person name="Nolan M."/>
            <person name="Lipzen A."/>
            <person name="Salamov A."/>
            <person name="Henrissat B."/>
            <person name="Wiebenga A."/>
            <person name="De vries R.P."/>
            <person name="Grigoriev I.V."/>
            <person name="Mortensen U.H."/>
            <person name="Andersen M.R."/>
            <person name="Baker S.E."/>
        </authorList>
    </citation>
    <scope>NUCLEOTIDE SEQUENCE [LARGE SCALE GENOMIC DNA]</scope>
    <source>
        <strain evidence="2 3">CBS 114.80</strain>
    </source>
</reference>
<keyword evidence="3" id="KW-1185">Reference proteome</keyword>
<evidence type="ECO:0000313" key="2">
    <source>
        <dbReference type="EMBL" id="PYI32168.1"/>
    </source>
</evidence>
<name>A0A2V5I5Z7_9EURO</name>
<gene>
    <name evidence="2" type="ORF">BP00DRAFT_414931</name>
</gene>
<dbReference type="EMBL" id="KZ825495">
    <property type="protein sequence ID" value="PYI32168.1"/>
    <property type="molecule type" value="Genomic_DNA"/>
</dbReference>
<keyword evidence="1" id="KW-0812">Transmembrane</keyword>
<organism evidence="2 3">
    <name type="scientific">Aspergillus indologenus CBS 114.80</name>
    <dbReference type="NCBI Taxonomy" id="1450541"/>
    <lineage>
        <taxon>Eukaryota</taxon>
        <taxon>Fungi</taxon>
        <taxon>Dikarya</taxon>
        <taxon>Ascomycota</taxon>
        <taxon>Pezizomycotina</taxon>
        <taxon>Eurotiomycetes</taxon>
        <taxon>Eurotiomycetidae</taxon>
        <taxon>Eurotiales</taxon>
        <taxon>Aspergillaceae</taxon>
        <taxon>Aspergillus</taxon>
        <taxon>Aspergillus subgen. Circumdati</taxon>
    </lineage>
</organism>